<proteinExistence type="predicted"/>
<protein>
    <submittedName>
        <fullName evidence="7">TlpA family protein disulfide reductase</fullName>
    </submittedName>
</protein>
<organism evidence="7 8">
    <name type="scientific">Lacinutrix iliipiscaria</name>
    <dbReference type="NCBI Taxonomy" id="1230532"/>
    <lineage>
        <taxon>Bacteria</taxon>
        <taxon>Pseudomonadati</taxon>
        <taxon>Bacteroidota</taxon>
        <taxon>Flavobacteriia</taxon>
        <taxon>Flavobacteriales</taxon>
        <taxon>Flavobacteriaceae</taxon>
        <taxon>Lacinutrix</taxon>
    </lineage>
</organism>
<dbReference type="Proteomes" id="UP001597533">
    <property type="component" value="Unassembled WGS sequence"/>
</dbReference>
<dbReference type="RefSeq" id="WP_183486795.1">
    <property type="nucleotide sequence ID" value="NZ_JBHUOV010000001.1"/>
</dbReference>
<evidence type="ECO:0000256" key="2">
    <source>
        <dbReference type="ARBA" id="ARBA00022748"/>
    </source>
</evidence>
<evidence type="ECO:0000259" key="6">
    <source>
        <dbReference type="PROSITE" id="PS51352"/>
    </source>
</evidence>
<keyword evidence="2" id="KW-0201">Cytochrome c-type biogenesis</keyword>
<gene>
    <name evidence="7" type="ORF">ACFS5M_06040</name>
</gene>
<name>A0ABW5WMW4_9FLAO</name>
<evidence type="ECO:0000313" key="7">
    <source>
        <dbReference type="EMBL" id="MFD2823221.1"/>
    </source>
</evidence>
<dbReference type="InterPro" id="IPR013766">
    <property type="entry name" value="Thioredoxin_domain"/>
</dbReference>
<reference evidence="8" key="1">
    <citation type="journal article" date="2019" name="Int. J. Syst. Evol. Microbiol.">
        <title>The Global Catalogue of Microorganisms (GCM) 10K type strain sequencing project: providing services to taxonomists for standard genome sequencing and annotation.</title>
        <authorList>
            <consortium name="The Broad Institute Genomics Platform"/>
            <consortium name="The Broad Institute Genome Sequencing Center for Infectious Disease"/>
            <person name="Wu L."/>
            <person name="Ma J."/>
        </authorList>
    </citation>
    <scope>NUCLEOTIDE SEQUENCE [LARGE SCALE GENOMIC DNA]</scope>
    <source>
        <strain evidence="8">KCTC 32141</strain>
    </source>
</reference>
<sequence length="163" mass="18826">MKKLAYLTTICLLAFNCIAQEPFTEFPQEALNDTFITLEDENIAFKQILEQHKGKTILIDVWASWCGDCIKGLPKVKALQEVHKDVVFLFLSADRSLERWKRGLKKYNIKGEHYFMPKGMKSVFSKTIGLNWIPRYMIIDPEGQIKLFKAIKADDSQLIKALN</sequence>
<dbReference type="EMBL" id="JBHUOV010000001">
    <property type="protein sequence ID" value="MFD2823221.1"/>
    <property type="molecule type" value="Genomic_DNA"/>
</dbReference>
<evidence type="ECO:0000256" key="5">
    <source>
        <dbReference type="SAM" id="SignalP"/>
    </source>
</evidence>
<comment type="subcellular location">
    <subcellularLocation>
        <location evidence="1">Cell envelope</location>
    </subcellularLocation>
</comment>
<dbReference type="PROSITE" id="PS51352">
    <property type="entry name" value="THIOREDOXIN_2"/>
    <property type="match status" value="1"/>
</dbReference>
<keyword evidence="5" id="KW-0732">Signal</keyword>
<keyword evidence="4" id="KW-0676">Redox-active center</keyword>
<dbReference type="SUPFAM" id="SSF52833">
    <property type="entry name" value="Thioredoxin-like"/>
    <property type="match status" value="1"/>
</dbReference>
<dbReference type="CDD" id="cd02966">
    <property type="entry name" value="TlpA_like_family"/>
    <property type="match status" value="1"/>
</dbReference>
<feature type="domain" description="Thioredoxin" evidence="6">
    <location>
        <begin position="17"/>
        <end position="163"/>
    </location>
</feature>
<keyword evidence="3" id="KW-1015">Disulfide bond</keyword>
<feature type="signal peptide" evidence="5">
    <location>
        <begin position="1"/>
        <end position="19"/>
    </location>
</feature>
<comment type="caution">
    <text evidence="7">The sequence shown here is derived from an EMBL/GenBank/DDBJ whole genome shotgun (WGS) entry which is preliminary data.</text>
</comment>
<dbReference type="InterPro" id="IPR012336">
    <property type="entry name" value="Thioredoxin-like_fold"/>
</dbReference>
<dbReference type="Gene3D" id="3.40.30.10">
    <property type="entry name" value="Glutaredoxin"/>
    <property type="match status" value="1"/>
</dbReference>
<accession>A0ABW5WMW4</accession>
<dbReference type="PANTHER" id="PTHR42852:SF6">
    <property type="entry name" value="THIOL:DISULFIDE INTERCHANGE PROTEIN DSBE"/>
    <property type="match status" value="1"/>
</dbReference>
<evidence type="ECO:0000313" key="8">
    <source>
        <dbReference type="Proteomes" id="UP001597533"/>
    </source>
</evidence>
<evidence type="ECO:0000256" key="3">
    <source>
        <dbReference type="ARBA" id="ARBA00023157"/>
    </source>
</evidence>
<evidence type="ECO:0000256" key="4">
    <source>
        <dbReference type="ARBA" id="ARBA00023284"/>
    </source>
</evidence>
<dbReference type="InterPro" id="IPR050553">
    <property type="entry name" value="Thioredoxin_ResA/DsbE_sf"/>
</dbReference>
<dbReference type="InterPro" id="IPR036249">
    <property type="entry name" value="Thioredoxin-like_sf"/>
</dbReference>
<feature type="chain" id="PRO_5045694558" evidence="5">
    <location>
        <begin position="20"/>
        <end position="163"/>
    </location>
</feature>
<dbReference type="Pfam" id="PF13905">
    <property type="entry name" value="Thioredoxin_8"/>
    <property type="match status" value="1"/>
</dbReference>
<dbReference type="PANTHER" id="PTHR42852">
    <property type="entry name" value="THIOL:DISULFIDE INTERCHANGE PROTEIN DSBE"/>
    <property type="match status" value="1"/>
</dbReference>
<evidence type="ECO:0000256" key="1">
    <source>
        <dbReference type="ARBA" id="ARBA00004196"/>
    </source>
</evidence>
<keyword evidence="8" id="KW-1185">Reference proteome</keyword>